<dbReference type="PANTHER" id="PTHR46795:SF3">
    <property type="entry name" value="ABC TRANSPORTER PERMEASE"/>
    <property type="match status" value="1"/>
</dbReference>
<evidence type="ECO:0000259" key="7">
    <source>
        <dbReference type="Pfam" id="PF02687"/>
    </source>
</evidence>
<evidence type="ECO:0000256" key="6">
    <source>
        <dbReference type="PIRNR" id="PIRNR018968"/>
    </source>
</evidence>
<evidence type="ECO:0000256" key="5">
    <source>
        <dbReference type="ARBA" id="ARBA00023136"/>
    </source>
</evidence>
<keyword evidence="5 6" id="KW-0472">Membrane</keyword>
<feature type="transmembrane region" description="Helical" evidence="6">
    <location>
        <begin position="289"/>
        <end position="310"/>
    </location>
</feature>
<keyword evidence="6" id="KW-0813">Transport</keyword>
<comment type="similarity">
    <text evidence="6">Belongs to the ABC-4 integral membrane protein family.</text>
</comment>
<dbReference type="InterPro" id="IPR052536">
    <property type="entry name" value="ABC-4_Integral_Memb_Prot"/>
</dbReference>
<evidence type="ECO:0000313" key="9">
    <source>
        <dbReference type="Proteomes" id="UP000256869"/>
    </source>
</evidence>
<dbReference type="Pfam" id="PF02687">
    <property type="entry name" value="FtsX"/>
    <property type="match status" value="2"/>
</dbReference>
<organism evidence="8 9">
    <name type="scientific">Cohnella lupini</name>
    <dbReference type="NCBI Taxonomy" id="1294267"/>
    <lineage>
        <taxon>Bacteria</taxon>
        <taxon>Bacillati</taxon>
        <taxon>Bacillota</taxon>
        <taxon>Bacilli</taxon>
        <taxon>Bacillales</taxon>
        <taxon>Paenibacillaceae</taxon>
        <taxon>Cohnella</taxon>
    </lineage>
</organism>
<reference evidence="8 9" key="1">
    <citation type="submission" date="2018-07" db="EMBL/GenBank/DDBJ databases">
        <title>Genomic Encyclopedia of Type Strains, Phase III (KMG-III): the genomes of soil and plant-associated and newly described type strains.</title>
        <authorList>
            <person name="Whitman W."/>
        </authorList>
    </citation>
    <scope>NUCLEOTIDE SEQUENCE [LARGE SCALE GENOMIC DNA]</scope>
    <source>
        <strain evidence="8 9">CECT 8236</strain>
    </source>
</reference>
<evidence type="ECO:0000256" key="1">
    <source>
        <dbReference type="ARBA" id="ARBA00004651"/>
    </source>
</evidence>
<proteinExistence type="inferred from homology"/>
<gene>
    <name evidence="8" type="ORF">DFP95_101879</name>
</gene>
<feature type="transmembrane region" description="Helical" evidence="6">
    <location>
        <begin position="17"/>
        <end position="37"/>
    </location>
</feature>
<accession>A0A3D9IX21</accession>
<feature type="transmembrane region" description="Helical" evidence="6">
    <location>
        <begin position="534"/>
        <end position="564"/>
    </location>
</feature>
<evidence type="ECO:0000313" key="8">
    <source>
        <dbReference type="EMBL" id="RED66380.1"/>
    </source>
</evidence>
<feature type="transmembrane region" description="Helical" evidence="6">
    <location>
        <begin position="151"/>
        <end position="179"/>
    </location>
</feature>
<dbReference type="InterPro" id="IPR027022">
    <property type="entry name" value="ABC_permease_BceB-typ"/>
</dbReference>
<evidence type="ECO:0000256" key="3">
    <source>
        <dbReference type="ARBA" id="ARBA00022692"/>
    </source>
</evidence>
<feature type="transmembrane region" description="Helical" evidence="6">
    <location>
        <begin position="598"/>
        <end position="619"/>
    </location>
</feature>
<feature type="transmembrane region" description="Helical" evidence="6">
    <location>
        <begin position="200"/>
        <end position="224"/>
    </location>
</feature>
<name>A0A3D9IX21_9BACL</name>
<keyword evidence="2 6" id="KW-1003">Cell membrane</keyword>
<dbReference type="GO" id="GO:0005886">
    <property type="term" value="C:plasma membrane"/>
    <property type="evidence" value="ECO:0007669"/>
    <property type="project" value="UniProtKB-SubCell"/>
</dbReference>
<comment type="caution">
    <text evidence="8">The sequence shown here is derived from an EMBL/GenBank/DDBJ whole genome shotgun (WGS) entry which is preliminary data.</text>
</comment>
<sequence>MYFRIARNSVKRSFKDYTIYFLTLTIAVCLFYSFNSLEAQQAVMDMNESSLSYLKRIAGIISILSVGVSFILGGLIVYANHFLIKKRKKELGIYMTLGMRRNKISTILVIETFIIGCISLGIGLVLGIVISQGSSELIARLFNGNMEHYQFIVSYSALGKTCLYFGIIYLFVILFNHLIISQVKLIDLLNAAKKNESLKAMNAFVSIIVFLLSAGLLTVTYKMVIRVGFDPYEPVFIFSLLLGVFGTLLLFFSLAGFILFMFQRSRKFYFNQLNIFVLRQLNNKINTNFISMTVISLMLFVTLLSLFVVFNYKANVERTAKGVAPFAASVQTTTWENLDVIPDLKDALEQSNVRFEDSEKHVFFNIYTVEGANKEILGSYLTESSKTDQSLLLQGIYVVGISDYNKIRALKKRDPIRLSDNETLIVSNYGEVSNNFNRFMNNEKSITVKEKTFFIKNKEAITENLLNTPQVTSYCYFIVPDRFEEGLTLLSRALDIEPQGGNAKQFEAKYSDVFDRSFQAYSTIYGFTAGQSRMLIYGVSTFLTFLGLYIGLVFLIASAVVLALQQLVEASESAERYRILKKIGATDKMINRTIFKQTFIYFFLPFAVAVIHTIAGVKVMNDFLEIYDGSALSSSATTLAILFIVIYGGYFYTTYSGYKNIVKNS</sequence>
<dbReference type="GO" id="GO:0055085">
    <property type="term" value="P:transmembrane transport"/>
    <property type="evidence" value="ECO:0007669"/>
    <property type="project" value="UniProtKB-UniRule"/>
</dbReference>
<feature type="transmembrane region" description="Helical" evidence="6">
    <location>
        <begin position="104"/>
        <end position="131"/>
    </location>
</feature>
<feature type="transmembrane region" description="Helical" evidence="6">
    <location>
        <begin position="57"/>
        <end position="83"/>
    </location>
</feature>
<dbReference type="EMBL" id="QRDY01000001">
    <property type="protein sequence ID" value="RED66380.1"/>
    <property type="molecule type" value="Genomic_DNA"/>
</dbReference>
<feature type="transmembrane region" description="Helical" evidence="6">
    <location>
        <begin position="631"/>
        <end position="653"/>
    </location>
</feature>
<dbReference type="AlphaFoldDB" id="A0A3D9IX21"/>
<dbReference type="OrthoDB" id="1705903at2"/>
<evidence type="ECO:0000256" key="2">
    <source>
        <dbReference type="ARBA" id="ARBA00022475"/>
    </source>
</evidence>
<protein>
    <submittedName>
        <fullName evidence="8">Putative ABC transport system permease protein</fullName>
    </submittedName>
</protein>
<keyword evidence="3 6" id="KW-0812">Transmembrane</keyword>
<dbReference type="InterPro" id="IPR003838">
    <property type="entry name" value="ABC3_permease_C"/>
</dbReference>
<evidence type="ECO:0000256" key="4">
    <source>
        <dbReference type="ARBA" id="ARBA00022989"/>
    </source>
</evidence>
<feature type="transmembrane region" description="Helical" evidence="6">
    <location>
        <begin position="236"/>
        <end position="262"/>
    </location>
</feature>
<feature type="domain" description="ABC3 transporter permease C-terminal" evidence="7">
    <location>
        <begin position="63"/>
        <end position="172"/>
    </location>
</feature>
<comment type="subcellular location">
    <subcellularLocation>
        <location evidence="1 6">Cell membrane</location>
        <topology evidence="1 6">Multi-pass membrane protein</topology>
    </subcellularLocation>
</comment>
<dbReference type="PANTHER" id="PTHR46795">
    <property type="entry name" value="ABC TRANSPORTER PERMEASE-RELATED-RELATED"/>
    <property type="match status" value="1"/>
</dbReference>
<dbReference type="Proteomes" id="UP000256869">
    <property type="component" value="Unassembled WGS sequence"/>
</dbReference>
<dbReference type="PIRSF" id="PIRSF018968">
    <property type="entry name" value="ABC_permease_BceB"/>
    <property type="match status" value="1"/>
</dbReference>
<feature type="domain" description="ABC3 transporter permease C-terminal" evidence="7">
    <location>
        <begin position="550"/>
        <end position="644"/>
    </location>
</feature>
<keyword evidence="9" id="KW-1185">Reference proteome</keyword>
<keyword evidence="4 6" id="KW-1133">Transmembrane helix</keyword>